<keyword evidence="5" id="KW-0121">Carboxypeptidase</keyword>
<evidence type="ECO:0000256" key="1">
    <source>
        <dbReference type="ARBA" id="ARBA00003217"/>
    </source>
</evidence>
<evidence type="ECO:0000256" key="10">
    <source>
        <dbReference type="ARBA" id="ARBA00022984"/>
    </source>
</evidence>
<comment type="pathway">
    <text evidence="2">Cell wall biogenesis; peptidoglycan biosynthesis.</text>
</comment>
<reference evidence="17" key="1">
    <citation type="journal article" date="2014" name="Int. J. Syst. Evol. Microbiol.">
        <title>Complete genome sequence of Corynebacterium casei LMG S-19264T (=DSM 44701T), isolated from a smear-ripened cheese.</title>
        <authorList>
            <consortium name="US DOE Joint Genome Institute (JGI-PGF)"/>
            <person name="Walter F."/>
            <person name="Albersmeier A."/>
            <person name="Kalinowski J."/>
            <person name="Ruckert C."/>
        </authorList>
    </citation>
    <scope>NUCLEOTIDE SEQUENCE</scope>
    <source>
        <strain evidence="17">KCTC 12711</strain>
    </source>
</reference>
<dbReference type="InterPro" id="IPR012338">
    <property type="entry name" value="Beta-lactam/transpept-like"/>
</dbReference>
<dbReference type="GO" id="GO:0009002">
    <property type="term" value="F:serine-type D-Ala-D-Ala carboxypeptidase activity"/>
    <property type="evidence" value="ECO:0007669"/>
    <property type="project" value="UniProtKB-EC"/>
</dbReference>
<comment type="catalytic activity">
    <reaction evidence="12">
        <text>Preferential cleavage: (Ac)2-L-Lys-D-Ala-|-D-Ala. Also transpeptidation of peptidyl-alanyl moieties that are N-acyl substituents of D-alanine.</text>
        <dbReference type="EC" id="3.4.16.4"/>
    </reaction>
</comment>
<dbReference type="InterPro" id="IPR001967">
    <property type="entry name" value="Peptidase_S11_N"/>
</dbReference>
<dbReference type="GO" id="GO:0006508">
    <property type="term" value="P:proteolysis"/>
    <property type="evidence" value="ECO:0007669"/>
    <property type="project" value="UniProtKB-KW"/>
</dbReference>
<comment type="similarity">
    <text evidence="3 15">Belongs to the peptidase S11 family.</text>
</comment>
<dbReference type="SUPFAM" id="SSF69189">
    <property type="entry name" value="Penicillin-binding protein associated domain"/>
    <property type="match status" value="1"/>
</dbReference>
<protein>
    <recommendedName>
        <fullName evidence="4">serine-type D-Ala-D-Ala carboxypeptidase</fullName>
        <ecNumber evidence="4">3.4.16.4</ecNumber>
    </recommendedName>
</protein>
<dbReference type="Pfam" id="PF07943">
    <property type="entry name" value="PBP5_C"/>
    <property type="match status" value="1"/>
</dbReference>
<gene>
    <name evidence="17" type="ORF">GCM10008090_27290</name>
</gene>
<dbReference type="AlphaFoldDB" id="A0A918VQ67"/>
<feature type="active site" description="Acyl-ester intermediate" evidence="13">
    <location>
        <position position="53"/>
    </location>
</feature>
<dbReference type="InterPro" id="IPR012907">
    <property type="entry name" value="Peptidase_S11_C"/>
</dbReference>
<evidence type="ECO:0000256" key="3">
    <source>
        <dbReference type="ARBA" id="ARBA00007164"/>
    </source>
</evidence>
<evidence type="ECO:0000256" key="8">
    <source>
        <dbReference type="ARBA" id="ARBA00022801"/>
    </source>
</evidence>
<organism evidence="17 18">
    <name type="scientific">Arenicella chitinivorans</name>
    <dbReference type="NCBI Taxonomy" id="1329800"/>
    <lineage>
        <taxon>Bacteria</taxon>
        <taxon>Pseudomonadati</taxon>
        <taxon>Pseudomonadota</taxon>
        <taxon>Gammaproteobacteria</taxon>
        <taxon>Arenicellales</taxon>
        <taxon>Arenicellaceae</taxon>
        <taxon>Arenicella</taxon>
    </lineage>
</organism>
<keyword evidence="6" id="KW-0645">Protease</keyword>
<evidence type="ECO:0000256" key="12">
    <source>
        <dbReference type="ARBA" id="ARBA00034000"/>
    </source>
</evidence>
<evidence type="ECO:0000256" key="14">
    <source>
        <dbReference type="PIRSR" id="PIRSR618044-2"/>
    </source>
</evidence>
<keyword evidence="11" id="KW-0961">Cell wall biogenesis/degradation</keyword>
<reference evidence="17" key="2">
    <citation type="submission" date="2020-09" db="EMBL/GenBank/DDBJ databases">
        <authorList>
            <person name="Sun Q."/>
            <person name="Kim S."/>
        </authorList>
    </citation>
    <scope>NUCLEOTIDE SEQUENCE</scope>
    <source>
        <strain evidence="17">KCTC 12711</strain>
    </source>
</reference>
<feature type="domain" description="Peptidase S11 D-Ala-D-Ala carboxypeptidase A C-terminal" evidence="16">
    <location>
        <begin position="265"/>
        <end position="355"/>
    </location>
</feature>
<accession>A0A918VQ67</accession>
<dbReference type="GO" id="GO:0009252">
    <property type="term" value="P:peptidoglycan biosynthetic process"/>
    <property type="evidence" value="ECO:0007669"/>
    <property type="project" value="UniProtKB-KW"/>
</dbReference>
<keyword evidence="18" id="KW-1185">Reference proteome</keyword>
<feature type="active site" description="Proton acceptor" evidence="13">
    <location>
        <position position="56"/>
    </location>
</feature>
<evidence type="ECO:0000313" key="18">
    <source>
        <dbReference type="Proteomes" id="UP000614811"/>
    </source>
</evidence>
<evidence type="ECO:0000256" key="13">
    <source>
        <dbReference type="PIRSR" id="PIRSR618044-1"/>
    </source>
</evidence>
<dbReference type="Gene3D" id="2.60.410.10">
    <property type="entry name" value="D-Ala-D-Ala carboxypeptidase, C-terminal domain"/>
    <property type="match status" value="1"/>
</dbReference>
<evidence type="ECO:0000256" key="4">
    <source>
        <dbReference type="ARBA" id="ARBA00012448"/>
    </source>
</evidence>
<evidence type="ECO:0000256" key="6">
    <source>
        <dbReference type="ARBA" id="ARBA00022670"/>
    </source>
</evidence>
<dbReference type="InterPro" id="IPR037167">
    <property type="entry name" value="Peptidase_S11_C_sf"/>
</dbReference>
<evidence type="ECO:0000313" key="17">
    <source>
        <dbReference type="EMBL" id="GHA16058.1"/>
    </source>
</evidence>
<evidence type="ECO:0000256" key="9">
    <source>
        <dbReference type="ARBA" id="ARBA00022960"/>
    </source>
</evidence>
<dbReference type="GO" id="GO:0071555">
    <property type="term" value="P:cell wall organization"/>
    <property type="evidence" value="ECO:0007669"/>
    <property type="project" value="UniProtKB-KW"/>
</dbReference>
<dbReference type="Proteomes" id="UP000614811">
    <property type="component" value="Unassembled WGS sequence"/>
</dbReference>
<dbReference type="PANTHER" id="PTHR21581:SF6">
    <property type="entry name" value="TRAFFICKING PROTEIN PARTICLE COMPLEX SUBUNIT 12"/>
    <property type="match status" value="1"/>
</dbReference>
<keyword evidence="8" id="KW-0378">Hydrolase</keyword>
<dbReference type="GO" id="GO:0008360">
    <property type="term" value="P:regulation of cell shape"/>
    <property type="evidence" value="ECO:0007669"/>
    <property type="project" value="UniProtKB-KW"/>
</dbReference>
<comment type="caution">
    <text evidence="17">The sequence shown here is derived from an EMBL/GenBank/DDBJ whole genome shotgun (WGS) entry which is preliminary data.</text>
</comment>
<dbReference type="EMBL" id="BMXA01000005">
    <property type="protein sequence ID" value="GHA16058.1"/>
    <property type="molecule type" value="Genomic_DNA"/>
</dbReference>
<evidence type="ECO:0000256" key="2">
    <source>
        <dbReference type="ARBA" id="ARBA00004752"/>
    </source>
</evidence>
<dbReference type="Gene3D" id="3.40.710.10">
    <property type="entry name" value="DD-peptidase/beta-lactamase superfamily"/>
    <property type="match status" value="1"/>
</dbReference>
<sequence>MMAVLPVHAQQTEVVAGSLPAPEIEATAWVLMEMNSGAVVTGHNPDLPLPPASITKLMMNYVVFERLRDGDVSLSDQVPISEKAWRAEGSRMFADVNTRIELAHLLKSTIIQSGNDAAIALAEYTGGTEHAFAQLMNQAAAKLELTHSHFENSTGLPAEGHAMSAHDIAKLAAAIIREYPEFYSWYAEKEYTHNNITQRNRNRLLWKDDSVDGLKTGHTEAAGFCLVASAQRGSERWIAVVLGSESERTREQQVLTLLNFGFAAYDAQRAVKASDELVTARVYGGTVDEVTLRPMQSMDVVVPQGQRDNLRTEFHHSPYFEAPIADGAPLGMASIMLGDTVIADVPLIASTGVAEGGWWKSLVDSIKLSTHKLFSE</sequence>
<evidence type="ECO:0000256" key="15">
    <source>
        <dbReference type="RuleBase" id="RU004016"/>
    </source>
</evidence>
<keyword evidence="10" id="KW-0573">Peptidoglycan synthesis</keyword>
<dbReference type="RefSeq" id="WP_189402206.1">
    <property type="nucleotide sequence ID" value="NZ_BMXA01000005.1"/>
</dbReference>
<dbReference type="SUPFAM" id="SSF56601">
    <property type="entry name" value="beta-lactamase/transpeptidase-like"/>
    <property type="match status" value="1"/>
</dbReference>
<dbReference type="PANTHER" id="PTHR21581">
    <property type="entry name" value="D-ALANYL-D-ALANINE CARBOXYPEPTIDASE"/>
    <property type="match status" value="1"/>
</dbReference>
<dbReference type="PRINTS" id="PR00725">
    <property type="entry name" value="DADACBPTASE1"/>
</dbReference>
<evidence type="ECO:0000259" key="16">
    <source>
        <dbReference type="SMART" id="SM00936"/>
    </source>
</evidence>
<keyword evidence="7" id="KW-0732">Signal</keyword>
<keyword evidence="9" id="KW-0133">Cell shape</keyword>
<comment type="function">
    <text evidence="1">Removes C-terminal D-alanyl residues from sugar-peptide cell wall precursors.</text>
</comment>
<feature type="binding site" evidence="14">
    <location>
        <position position="215"/>
    </location>
    <ligand>
        <name>substrate</name>
    </ligand>
</feature>
<dbReference type="SMART" id="SM00936">
    <property type="entry name" value="PBP5_C"/>
    <property type="match status" value="1"/>
</dbReference>
<dbReference type="EC" id="3.4.16.4" evidence="4"/>
<feature type="active site" evidence="13">
    <location>
        <position position="113"/>
    </location>
</feature>
<proteinExistence type="inferred from homology"/>
<evidence type="ECO:0000256" key="11">
    <source>
        <dbReference type="ARBA" id="ARBA00023316"/>
    </source>
</evidence>
<name>A0A918VQ67_9GAMM</name>
<dbReference type="InterPro" id="IPR015956">
    <property type="entry name" value="Peniciliin-bd_prot_C_sf"/>
</dbReference>
<dbReference type="Pfam" id="PF00768">
    <property type="entry name" value="Peptidase_S11"/>
    <property type="match status" value="1"/>
</dbReference>
<evidence type="ECO:0000256" key="7">
    <source>
        <dbReference type="ARBA" id="ARBA00022729"/>
    </source>
</evidence>
<dbReference type="InterPro" id="IPR018044">
    <property type="entry name" value="Peptidase_S11"/>
</dbReference>
<evidence type="ECO:0000256" key="5">
    <source>
        <dbReference type="ARBA" id="ARBA00022645"/>
    </source>
</evidence>